<protein>
    <submittedName>
        <fullName evidence="7">Uncharacterized protein</fullName>
    </submittedName>
</protein>
<evidence type="ECO:0000259" key="6">
    <source>
        <dbReference type="PROSITE" id="PS50105"/>
    </source>
</evidence>
<dbReference type="SUPFAM" id="SSF50044">
    <property type="entry name" value="SH3-domain"/>
    <property type="match status" value="1"/>
</dbReference>
<dbReference type="Proteomes" id="UP001187415">
    <property type="component" value="Unassembled WGS sequence"/>
</dbReference>
<feature type="compositionally biased region" description="Low complexity" evidence="4">
    <location>
        <begin position="405"/>
        <end position="427"/>
    </location>
</feature>
<name>A0AA88M1S9_CHASR</name>
<feature type="region of interest" description="Disordered" evidence="4">
    <location>
        <begin position="118"/>
        <end position="179"/>
    </location>
</feature>
<dbReference type="CDD" id="cd11822">
    <property type="entry name" value="SH3_SASH_like"/>
    <property type="match status" value="1"/>
</dbReference>
<feature type="domain" description="SH3" evidence="5">
    <location>
        <begin position="443"/>
        <end position="504"/>
    </location>
</feature>
<dbReference type="SMART" id="SM00326">
    <property type="entry name" value="SH3"/>
    <property type="match status" value="1"/>
</dbReference>
<feature type="compositionally biased region" description="Basic and acidic residues" evidence="4">
    <location>
        <begin position="600"/>
        <end position="624"/>
    </location>
</feature>
<dbReference type="InterPro" id="IPR013761">
    <property type="entry name" value="SAM/pointed_sf"/>
</dbReference>
<evidence type="ECO:0000313" key="7">
    <source>
        <dbReference type="EMBL" id="KAK2828870.1"/>
    </source>
</evidence>
<dbReference type="PROSITE" id="PS50105">
    <property type="entry name" value="SAM_DOMAIN"/>
    <property type="match status" value="1"/>
</dbReference>
<dbReference type="PANTHER" id="PTHR12301:SF4">
    <property type="entry name" value="SAM DOMAIN-CONTAINING PROTEIN SAMSN-1"/>
    <property type="match status" value="1"/>
</dbReference>
<evidence type="ECO:0000259" key="5">
    <source>
        <dbReference type="PROSITE" id="PS50002"/>
    </source>
</evidence>
<accession>A0AA88M1S9</accession>
<feature type="region of interest" description="Disordered" evidence="4">
    <location>
        <begin position="200"/>
        <end position="221"/>
    </location>
</feature>
<dbReference type="EMBL" id="JAUPFM010000015">
    <property type="protein sequence ID" value="KAK2828870.1"/>
    <property type="molecule type" value="Genomic_DNA"/>
</dbReference>
<feature type="domain" description="SAM" evidence="6">
    <location>
        <begin position="515"/>
        <end position="579"/>
    </location>
</feature>
<dbReference type="Gene3D" id="2.30.30.40">
    <property type="entry name" value="SH3 Domains"/>
    <property type="match status" value="1"/>
</dbReference>
<evidence type="ECO:0000256" key="4">
    <source>
        <dbReference type="SAM" id="MobiDB-lite"/>
    </source>
</evidence>
<dbReference type="InterPro" id="IPR001660">
    <property type="entry name" value="SAM"/>
</dbReference>
<feature type="region of interest" description="Disordered" evidence="4">
    <location>
        <begin position="347"/>
        <end position="430"/>
    </location>
</feature>
<dbReference type="Pfam" id="PF12485">
    <property type="entry name" value="SPIDER"/>
    <property type="match status" value="1"/>
</dbReference>
<dbReference type="Pfam" id="PF00536">
    <property type="entry name" value="SAM_1"/>
    <property type="match status" value="1"/>
</dbReference>
<dbReference type="InterPro" id="IPR001452">
    <property type="entry name" value="SH3_domain"/>
</dbReference>
<keyword evidence="8" id="KW-1185">Reference proteome</keyword>
<keyword evidence="1 3" id="KW-0728">SH3 domain</keyword>
<dbReference type="PROSITE" id="PS50002">
    <property type="entry name" value="SH3"/>
    <property type="match status" value="1"/>
</dbReference>
<organism evidence="7 8">
    <name type="scientific">Channa striata</name>
    <name type="common">Snakehead murrel</name>
    <name type="synonym">Ophicephalus striatus</name>
    <dbReference type="NCBI Taxonomy" id="64152"/>
    <lineage>
        <taxon>Eukaryota</taxon>
        <taxon>Metazoa</taxon>
        <taxon>Chordata</taxon>
        <taxon>Craniata</taxon>
        <taxon>Vertebrata</taxon>
        <taxon>Euteleostomi</taxon>
        <taxon>Actinopterygii</taxon>
        <taxon>Neopterygii</taxon>
        <taxon>Teleostei</taxon>
        <taxon>Neoteleostei</taxon>
        <taxon>Acanthomorphata</taxon>
        <taxon>Anabantaria</taxon>
        <taxon>Anabantiformes</taxon>
        <taxon>Channoidei</taxon>
        <taxon>Channidae</taxon>
        <taxon>Channa</taxon>
    </lineage>
</organism>
<evidence type="ECO:0000313" key="8">
    <source>
        <dbReference type="Proteomes" id="UP001187415"/>
    </source>
</evidence>
<sequence length="644" mass="73167">MNLFCFTLDGSTESIYEPACSQTLKDVIPKYQCSPALLRRKPECGGSDPFISSERPQNVFKFKRSSRWSCVETSPLENETSEKDINHSCWSLGDKKDLCHTQNREMCKTLCENRRMTKDDRTQTDLATQHSETASDTAESIQTRGRLKKLPNLMQAKKRRRGRAAKERNPSESVSPEVLSNSNPVLTCINLGRRTVKPWKTISPPQQLQAKNREESEEEDAWRSGAAAPLWNPFECPRPCALFYHSCHQARHELWVCGGTLSLPRVTEWDRFESLVQELDYRHCNPSPPQLIRSITDLQLSQNPLTRFGRFDVFRQHSALMKPQDNGSCWQEQEQDGDQTKVGLQGKQLEAAPQSDRKSVKTSPERTLTAVTNGNTHLREASRRETGSERPFTKGHRQSTNSLDSLYSLKSGQSSSSGVTSGSDCSSTRGSLRLEDDLLNTRQFCGRARVHTDHVPSPYDTESLKLKVGDVIDIISKPPMGIWTGMLNGRRGNFKFIYVDVLTEESPETCSQRVRHKSTIQEVLKRLSLEEYYSSLQLHGYQTVDDLMGLKEHHLPELSVTDPEHKCRLLAAVESLQQLRSDSHMENEVNQDAETPSENMKADMKSYPRDSSCHMPSDSRDKHTDHRHHPFPSEHPLRAEMTAS</sequence>
<evidence type="ECO:0000256" key="2">
    <source>
        <dbReference type="ARBA" id="ARBA00022553"/>
    </source>
</evidence>
<feature type="compositionally biased region" description="Basic and acidic residues" evidence="4">
    <location>
        <begin position="377"/>
        <end position="392"/>
    </location>
</feature>
<dbReference type="Pfam" id="PF07653">
    <property type="entry name" value="SH3_2"/>
    <property type="match status" value="1"/>
</dbReference>
<feature type="compositionally biased region" description="Polar residues" evidence="4">
    <location>
        <begin position="124"/>
        <end position="143"/>
    </location>
</feature>
<feature type="region of interest" description="Disordered" evidence="4">
    <location>
        <begin position="579"/>
        <end position="644"/>
    </location>
</feature>
<reference evidence="7" key="1">
    <citation type="submission" date="2023-07" db="EMBL/GenBank/DDBJ databases">
        <title>Chromosome-level Genome Assembly of Striped Snakehead (Channa striata).</title>
        <authorList>
            <person name="Liu H."/>
        </authorList>
    </citation>
    <scope>NUCLEOTIDE SEQUENCE</scope>
    <source>
        <strain evidence="7">Gz</strain>
        <tissue evidence="7">Muscle</tissue>
    </source>
</reference>
<feature type="compositionally biased region" description="Polar residues" evidence="4">
    <location>
        <begin position="361"/>
        <end position="376"/>
    </location>
</feature>
<dbReference type="SUPFAM" id="SSF47769">
    <property type="entry name" value="SAM/Pointed domain"/>
    <property type="match status" value="1"/>
</dbReference>
<dbReference type="InterPro" id="IPR021090">
    <property type="entry name" value="SPIDER"/>
</dbReference>
<dbReference type="InterPro" id="IPR036028">
    <property type="entry name" value="SH3-like_dom_sf"/>
</dbReference>
<dbReference type="Gene3D" id="1.10.150.50">
    <property type="entry name" value="Transcription Factor, Ets-1"/>
    <property type="match status" value="1"/>
</dbReference>
<evidence type="ECO:0000256" key="3">
    <source>
        <dbReference type="PROSITE-ProRule" id="PRU00192"/>
    </source>
</evidence>
<feature type="compositionally biased region" description="Polar residues" evidence="4">
    <location>
        <begin position="588"/>
        <end position="598"/>
    </location>
</feature>
<dbReference type="AlphaFoldDB" id="A0AA88M1S9"/>
<comment type="caution">
    <text evidence="7">The sequence shown here is derived from an EMBL/GenBank/DDBJ whole genome shotgun (WGS) entry which is preliminary data.</text>
</comment>
<dbReference type="PANTHER" id="PTHR12301">
    <property type="entry name" value="SAM-DOMAIN, SH3 AND NUCLEAR LOCALIZATION SIGNALS PROTEIN RELATED"/>
    <property type="match status" value="1"/>
</dbReference>
<keyword evidence="2" id="KW-0597">Phosphoprotein</keyword>
<proteinExistence type="predicted"/>
<gene>
    <name evidence="7" type="ORF">Q5P01_019904</name>
</gene>
<evidence type="ECO:0000256" key="1">
    <source>
        <dbReference type="ARBA" id="ARBA00022443"/>
    </source>
</evidence>
<dbReference type="InterPro" id="IPR051725">
    <property type="entry name" value="SAM-SH3_domain_protein"/>
</dbReference>